<feature type="region of interest" description="Disordered" evidence="8">
    <location>
        <begin position="709"/>
        <end position="791"/>
    </location>
</feature>
<comment type="subcellular location">
    <subcellularLocation>
        <location evidence="1">Nucleus</location>
    </subcellularLocation>
</comment>
<keyword evidence="9" id="KW-0472">Membrane</keyword>
<evidence type="ECO:0000256" key="7">
    <source>
        <dbReference type="ARBA" id="ARBA00023242"/>
    </source>
</evidence>
<keyword evidence="4" id="KW-0805">Transcription regulation</keyword>
<dbReference type="PROSITE" id="PS00463">
    <property type="entry name" value="ZN2_CY6_FUNGAL_1"/>
    <property type="match status" value="1"/>
</dbReference>
<evidence type="ECO:0000256" key="6">
    <source>
        <dbReference type="ARBA" id="ARBA00023163"/>
    </source>
</evidence>
<keyword evidence="9" id="KW-0812">Transmembrane</keyword>
<dbReference type="SMART" id="SM00906">
    <property type="entry name" value="Fungal_trans"/>
    <property type="match status" value="1"/>
</dbReference>
<dbReference type="Pfam" id="PF04082">
    <property type="entry name" value="Fungal_trans"/>
    <property type="match status" value="1"/>
</dbReference>
<dbReference type="SMART" id="SM00066">
    <property type="entry name" value="GAL4"/>
    <property type="match status" value="1"/>
</dbReference>
<feature type="region of interest" description="Disordered" evidence="8">
    <location>
        <begin position="935"/>
        <end position="954"/>
    </location>
</feature>
<keyword evidence="3" id="KW-0862">Zinc</keyword>
<dbReference type="CDD" id="cd12148">
    <property type="entry name" value="fungal_TF_MHR"/>
    <property type="match status" value="1"/>
</dbReference>
<evidence type="ECO:0000259" key="10">
    <source>
        <dbReference type="PROSITE" id="PS50048"/>
    </source>
</evidence>
<dbReference type="GeneID" id="92070574"/>
<evidence type="ECO:0000256" key="4">
    <source>
        <dbReference type="ARBA" id="ARBA00023015"/>
    </source>
</evidence>
<dbReference type="Proteomes" id="UP001391051">
    <property type="component" value="Unassembled WGS sequence"/>
</dbReference>
<dbReference type="Gene3D" id="4.10.240.10">
    <property type="entry name" value="Zn(2)-C6 fungal-type DNA-binding domain"/>
    <property type="match status" value="1"/>
</dbReference>
<evidence type="ECO:0000256" key="1">
    <source>
        <dbReference type="ARBA" id="ARBA00004123"/>
    </source>
</evidence>
<keyword evidence="7" id="KW-0539">Nucleus</keyword>
<dbReference type="CDD" id="cd00067">
    <property type="entry name" value="GAL4"/>
    <property type="match status" value="1"/>
</dbReference>
<dbReference type="EMBL" id="JAQQWE010000001">
    <property type="protein sequence ID" value="KAK7967013.1"/>
    <property type="molecule type" value="Genomic_DNA"/>
</dbReference>
<keyword evidence="12" id="KW-1185">Reference proteome</keyword>
<feature type="transmembrane region" description="Helical" evidence="9">
    <location>
        <begin position="384"/>
        <end position="408"/>
    </location>
</feature>
<proteinExistence type="predicted"/>
<evidence type="ECO:0000313" key="12">
    <source>
        <dbReference type="Proteomes" id="UP001391051"/>
    </source>
</evidence>
<evidence type="ECO:0000256" key="2">
    <source>
        <dbReference type="ARBA" id="ARBA00022723"/>
    </source>
</evidence>
<dbReference type="InterPro" id="IPR001138">
    <property type="entry name" value="Zn2Cys6_DnaBD"/>
</dbReference>
<evidence type="ECO:0000313" key="11">
    <source>
        <dbReference type="EMBL" id="KAK7967013.1"/>
    </source>
</evidence>
<keyword evidence="9" id="KW-1133">Transmembrane helix</keyword>
<gene>
    <name evidence="11" type="ORF">PG986_001290</name>
</gene>
<name>A0ABR1QWJ8_9PEZI</name>
<dbReference type="PANTHER" id="PTHR47540">
    <property type="entry name" value="THIAMINE REPRESSIBLE GENES REGULATORY PROTEIN THI5"/>
    <property type="match status" value="1"/>
</dbReference>
<reference evidence="11 12" key="1">
    <citation type="submission" date="2023-01" db="EMBL/GenBank/DDBJ databases">
        <title>Analysis of 21 Apiospora genomes using comparative genomics revels a genus with tremendous synthesis potential of carbohydrate active enzymes and secondary metabolites.</title>
        <authorList>
            <person name="Sorensen T."/>
        </authorList>
    </citation>
    <scope>NUCLEOTIDE SEQUENCE [LARGE SCALE GENOMIC DNA]</scope>
    <source>
        <strain evidence="11 12">CBS 24483</strain>
    </source>
</reference>
<feature type="compositionally biased region" description="Polar residues" evidence="8">
    <location>
        <begin position="40"/>
        <end position="53"/>
    </location>
</feature>
<dbReference type="InterPro" id="IPR051711">
    <property type="entry name" value="Stress_Response_Reg"/>
</dbReference>
<feature type="region of interest" description="Disordered" evidence="8">
    <location>
        <begin position="1"/>
        <end position="73"/>
    </location>
</feature>
<feature type="compositionally biased region" description="Polar residues" evidence="8">
    <location>
        <begin position="778"/>
        <end position="791"/>
    </location>
</feature>
<feature type="compositionally biased region" description="Acidic residues" evidence="8">
    <location>
        <begin position="25"/>
        <end position="38"/>
    </location>
</feature>
<evidence type="ECO:0000256" key="5">
    <source>
        <dbReference type="ARBA" id="ARBA00023125"/>
    </source>
</evidence>
<dbReference type="Pfam" id="PF00172">
    <property type="entry name" value="Zn_clus"/>
    <property type="match status" value="1"/>
</dbReference>
<evidence type="ECO:0000256" key="8">
    <source>
        <dbReference type="SAM" id="MobiDB-lite"/>
    </source>
</evidence>
<dbReference type="InterPro" id="IPR036864">
    <property type="entry name" value="Zn2-C6_fun-type_DNA-bd_sf"/>
</dbReference>
<feature type="transmembrane region" description="Helical" evidence="9">
    <location>
        <begin position="636"/>
        <end position="655"/>
    </location>
</feature>
<organism evidence="11 12">
    <name type="scientific">Apiospora aurea</name>
    <dbReference type="NCBI Taxonomy" id="335848"/>
    <lineage>
        <taxon>Eukaryota</taxon>
        <taxon>Fungi</taxon>
        <taxon>Dikarya</taxon>
        <taxon>Ascomycota</taxon>
        <taxon>Pezizomycotina</taxon>
        <taxon>Sordariomycetes</taxon>
        <taxon>Xylariomycetidae</taxon>
        <taxon>Amphisphaeriales</taxon>
        <taxon>Apiosporaceae</taxon>
        <taxon>Apiospora</taxon>
    </lineage>
</organism>
<sequence length="983" mass="110318">MPPSSQHSQTLASVPESPIKGESVDVPDLDLSDVEDLSDAQSADESSAPSQQKGKGVDNGEAPSAPLQKRRRVTRACDECRRKKIKCDGKQPCTHCQVYSYECTYDKPSNRRRNPAPQYIEALESKLQRAEMLLRKFMPDVDLNDPSLDPSVQQEFRMRDKARTQRQRLVLDDTSSSSSSMLSGQLMSMIPTLGSLDLNDKGDYDFHGVSSGAVFFRRMKDHFRTLLGRDYQAPLHARGRRSGNILGLDSPRSSMSSRWDMPTTSTNIYDMPPLEVARALCNYSLNYATCLLRIVHIPSFLAMLESLYAKPTHEYDREDNKNLALAYSVMALGCMYNVPEGKDSKGKPSPYELAIEQGLKYYTSARILLNDPTECRDLASLQALLFQIFFIQSMSNLSTCYGFVGIALRSALRMGLHRNLSNRKFDPIETESRRRVFYVCRQLDIYVSALLGFPMLLNDDDVDQLLPTAVNDEYITKDGILPVPPGTPSFFEAFNAHARLMDILSQIIRQVYPLKGTDSSEDGTQSSASYMIKYSKIKEMEKKLQEWYEELPVAWRPNSSGTEEVLRVRNLLRFAYAHVQMVLYRPFLHYVSPRISAGKKVDDRAYACGAAGISVARNIMQIGTEMRKQVSLVGPYWFTFFTEFFAIISLIFFILENKEKPGVVDLMADASAGREMISKLAPKSMAADRISNALNILFDGLPEDLKKVRIKPSAPSKKRSAPGAKGGAIATPSPPVLHTRTHRRKDDTSRSRSGSAKPVRSSVGPGSSHVFPDVMGGIQTQDLSSSNFSPTIQSMSPLELASASSNNVDAFSTNGMHQQTHHNMHHGTPGGDMNSLSRLGGMVFPPEDPLAYPHQPRADFGFQQHMSPSLNPVVSHGPDPSQYFTTGPYDGIEGQLMGPLPLTSCRRRVSRCLTFRRRCTRIRCLYRCSRAGHLPKPRRRSGYRASSNGSWQRKIDNTTRRWRRLQTHRGLAFSHTWTRMERT</sequence>
<keyword evidence="6" id="KW-0804">Transcription</keyword>
<accession>A0ABR1QWJ8</accession>
<evidence type="ECO:0000256" key="3">
    <source>
        <dbReference type="ARBA" id="ARBA00022833"/>
    </source>
</evidence>
<keyword evidence="5" id="KW-0238">DNA-binding</keyword>
<dbReference type="PROSITE" id="PS50048">
    <property type="entry name" value="ZN2_CY6_FUNGAL_2"/>
    <property type="match status" value="1"/>
</dbReference>
<evidence type="ECO:0000256" key="9">
    <source>
        <dbReference type="SAM" id="Phobius"/>
    </source>
</evidence>
<dbReference type="SUPFAM" id="SSF57701">
    <property type="entry name" value="Zn2/Cys6 DNA-binding domain"/>
    <property type="match status" value="1"/>
</dbReference>
<comment type="caution">
    <text evidence="11">The sequence shown here is derived from an EMBL/GenBank/DDBJ whole genome shotgun (WGS) entry which is preliminary data.</text>
</comment>
<keyword evidence="2" id="KW-0479">Metal-binding</keyword>
<protein>
    <submittedName>
        <fullName evidence="11">Fungal specific transcription factor</fullName>
    </submittedName>
</protein>
<feature type="compositionally biased region" description="Polar residues" evidence="8">
    <location>
        <begin position="1"/>
        <end position="12"/>
    </location>
</feature>
<feature type="domain" description="Zn(2)-C6 fungal-type" evidence="10">
    <location>
        <begin position="76"/>
        <end position="105"/>
    </location>
</feature>
<dbReference type="PANTHER" id="PTHR47540:SF1">
    <property type="entry name" value="ACTIVATOR OF STRESS GENES 1-RELATED"/>
    <property type="match status" value="1"/>
</dbReference>
<dbReference type="RefSeq" id="XP_066706405.1">
    <property type="nucleotide sequence ID" value="XM_066837512.1"/>
</dbReference>
<dbReference type="InterPro" id="IPR007219">
    <property type="entry name" value="XnlR_reg_dom"/>
</dbReference>